<proteinExistence type="predicted"/>
<comment type="caution">
    <text evidence="2">The sequence shown here is derived from an EMBL/GenBank/DDBJ whole genome shotgun (WGS) entry which is preliminary data.</text>
</comment>
<keyword evidence="3" id="KW-1185">Reference proteome</keyword>
<feature type="region of interest" description="Disordered" evidence="1">
    <location>
        <begin position="49"/>
        <end position="88"/>
    </location>
</feature>
<dbReference type="Proteomes" id="UP000324222">
    <property type="component" value="Unassembled WGS sequence"/>
</dbReference>
<evidence type="ECO:0000313" key="2">
    <source>
        <dbReference type="EMBL" id="MPC60369.1"/>
    </source>
</evidence>
<gene>
    <name evidence="2" type="ORF">E2C01_054413</name>
</gene>
<organism evidence="2 3">
    <name type="scientific">Portunus trituberculatus</name>
    <name type="common">Swimming crab</name>
    <name type="synonym">Neptunus trituberculatus</name>
    <dbReference type="NCBI Taxonomy" id="210409"/>
    <lineage>
        <taxon>Eukaryota</taxon>
        <taxon>Metazoa</taxon>
        <taxon>Ecdysozoa</taxon>
        <taxon>Arthropoda</taxon>
        <taxon>Crustacea</taxon>
        <taxon>Multicrustacea</taxon>
        <taxon>Malacostraca</taxon>
        <taxon>Eumalacostraca</taxon>
        <taxon>Eucarida</taxon>
        <taxon>Decapoda</taxon>
        <taxon>Pleocyemata</taxon>
        <taxon>Brachyura</taxon>
        <taxon>Eubrachyura</taxon>
        <taxon>Portunoidea</taxon>
        <taxon>Portunidae</taxon>
        <taxon>Portuninae</taxon>
        <taxon>Portunus</taxon>
    </lineage>
</organism>
<sequence>MQAEETSPRRLQAPTQVCKPGKMERAFGTLGYSIFKPVAVVVGIDTREPPQQMGGTAHCSPAQPPSRPAAQPTCHPADLPSSRPSSGLPFCRMHSITAKFTQPRRHSAYAQNHLPATQQPLSTLPLWLV</sequence>
<accession>A0A5B7GRZ1</accession>
<reference evidence="2 3" key="1">
    <citation type="submission" date="2019-05" db="EMBL/GenBank/DDBJ databases">
        <title>Another draft genome of Portunus trituberculatus and its Hox gene families provides insights of decapod evolution.</title>
        <authorList>
            <person name="Jeong J.-H."/>
            <person name="Song I."/>
            <person name="Kim S."/>
            <person name="Choi T."/>
            <person name="Kim D."/>
            <person name="Ryu S."/>
            <person name="Kim W."/>
        </authorList>
    </citation>
    <scope>NUCLEOTIDE SEQUENCE [LARGE SCALE GENOMIC DNA]</scope>
    <source>
        <tissue evidence="2">Muscle</tissue>
    </source>
</reference>
<dbReference type="AlphaFoldDB" id="A0A5B7GRZ1"/>
<dbReference type="EMBL" id="VSRR010017441">
    <property type="protein sequence ID" value="MPC60369.1"/>
    <property type="molecule type" value="Genomic_DNA"/>
</dbReference>
<evidence type="ECO:0000313" key="3">
    <source>
        <dbReference type="Proteomes" id="UP000324222"/>
    </source>
</evidence>
<evidence type="ECO:0000256" key="1">
    <source>
        <dbReference type="SAM" id="MobiDB-lite"/>
    </source>
</evidence>
<name>A0A5B7GRZ1_PORTR</name>
<protein>
    <submittedName>
        <fullName evidence="2">Uncharacterized protein</fullName>
    </submittedName>
</protein>